<evidence type="ECO:0000256" key="6">
    <source>
        <dbReference type="RuleBase" id="RU003560"/>
    </source>
</evidence>
<evidence type="ECO:0000256" key="3">
    <source>
        <dbReference type="ARBA" id="ARBA00022576"/>
    </source>
</evidence>
<gene>
    <name evidence="7" type="ORF">C4532_16500</name>
</gene>
<dbReference type="InterPro" id="IPR015424">
    <property type="entry name" value="PyrdxlP-dep_Trfase"/>
</dbReference>
<dbReference type="InterPro" id="IPR005814">
    <property type="entry name" value="Aminotrans_3"/>
</dbReference>
<keyword evidence="3 7" id="KW-0032">Aminotransferase</keyword>
<name>A0A419ES37_9BACT</name>
<evidence type="ECO:0000313" key="7">
    <source>
        <dbReference type="EMBL" id="RJP66104.1"/>
    </source>
</evidence>
<comment type="cofactor">
    <cofactor evidence="1">
        <name>pyridoxal 5'-phosphate</name>
        <dbReference type="ChEBI" id="CHEBI:597326"/>
    </cofactor>
</comment>
<dbReference type="CDD" id="cd00610">
    <property type="entry name" value="OAT_like"/>
    <property type="match status" value="1"/>
</dbReference>
<dbReference type="InterPro" id="IPR049704">
    <property type="entry name" value="Aminotrans_3_PPA_site"/>
</dbReference>
<evidence type="ECO:0000313" key="8">
    <source>
        <dbReference type="Proteomes" id="UP000285961"/>
    </source>
</evidence>
<dbReference type="PROSITE" id="PS00600">
    <property type="entry name" value="AA_TRANSFER_CLASS_3"/>
    <property type="match status" value="1"/>
</dbReference>
<dbReference type="EMBL" id="QZKI01000119">
    <property type="protein sequence ID" value="RJP66104.1"/>
    <property type="molecule type" value="Genomic_DNA"/>
</dbReference>
<dbReference type="InterPro" id="IPR015422">
    <property type="entry name" value="PyrdxlP-dep_Trfase_small"/>
</dbReference>
<sequence length="460" mass="51189">MQMRSKEELSQMDVKYLVHPAVNFKEHRKKGPRIIVEGKGTRVKDIDGNEYLDAFSSLWNVVAGHGQEAIGKAITEQLSQLEFYSGWFGFATESAIELAAKVVNLMPKEWNMGHVLFTCGGSDTNDTNIKLARMYWELKGQEKKKKIISRNFAFHGVTYGSMMATGIEFFKTYFEPYPPGFLYVAPPYCYRCALGLAYPECGVACAKTLEEAILQEGPDTVAAFIGEPVMGAGGIIIPPDEYWPMIQKICDTYDVLFINDEVITGFGRTGKMFGCMNWDVHPDLVSIAKGLTSGYLPLGGSIMSNKVFDSIAENLPDYLTFLHGFTYNNHPVSCAAGLAALKIIEEQKLVENVAKMGAYLKDRLKGLYDHRSVGDIRSIGLMAAVEFVKDKETKEPLGDLPMESPRRIEALMWERGIYARAIPTESIALAPPFTISKEEIDMVVDALDSSIAQMESEMLH</sequence>
<dbReference type="PIRSF" id="PIRSF000521">
    <property type="entry name" value="Transaminase_4ab_Lys_Orn"/>
    <property type="match status" value="1"/>
</dbReference>
<keyword evidence="5 6" id="KW-0663">Pyridoxal phosphate</keyword>
<dbReference type="Gene3D" id="3.40.640.10">
    <property type="entry name" value="Type I PLP-dependent aspartate aminotransferase-like (Major domain)"/>
    <property type="match status" value="1"/>
</dbReference>
<reference evidence="7 8" key="1">
    <citation type="journal article" date="2017" name="ISME J.">
        <title>Energy and carbon metabolisms in a deep terrestrial subsurface fluid microbial community.</title>
        <authorList>
            <person name="Momper L."/>
            <person name="Jungbluth S.P."/>
            <person name="Lee M.D."/>
            <person name="Amend J.P."/>
        </authorList>
    </citation>
    <scope>NUCLEOTIDE SEQUENCE [LARGE SCALE GENOMIC DNA]</scope>
    <source>
        <strain evidence="7">SURF_17</strain>
    </source>
</reference>
<dbReference type="SUPFAM" id="SSF53383">
    <property type="entry name" value="PLP-dependent transferases"/>
    <property type="match status" value="1"/>
</dbReference>
<protein>
    <submittedName>
        <fullName evidence="7">Aspartate aminotransferase family protein</fullName>
    </submittedName>
</protein>
<dbReference type="AlphaFoldDB" id="A0A419ES37"/>
<dbReference type="GO" id="GO:0008483">
    <property type="term" value="F:transaminase activity"/>
    <property type="evidence" value="ECO:0007669"/>
    <property type="project" value="UniProtKB-KW"/>
</dbReference>
<dbReference type="PANTHER" id="PTHR43094:SF1">
    <property type="entry name" value="AMINOTRANSFERASE CLASS-III"/>
    <property type="match status" value="1"/>
</dbReference>
<evidence type="ECO:0000256" key="4">
    <source>
        <dbReference type="ARBA" id="ARBA00022679"/>
    </source>
</evidence>
<comment type="similarity">
    <text evidence="2 6">Belongs to the class-III pyridoxal-phosphate-dependent aminotransferase family.</text>
</comment>
<dbReference type="Gene3D" id="3.90.1150.10">
    <property type="entry name" value="Aspartate Aminotransferase, domain 1"/>
    <property type="match status" value="1"/>
</dbReference>
<dbReference type="Pfam" id="PF00202">
    <property type="entry name" value="Aminotran_3"/>
    <property type="match status" value="1"/>
</dbReference>
<accession>A0A419ES37</accession>
<evidence type="ECO:0000256" key="1">
    <source>
        <dbReference type="ARBA" id="ARBA00001933"/>
    </source>
</evidence>
<keyword evidence="4 7" id="KW-0808">Transferase</keyword>
<comment type="caution">
    <text evidence="7">The sequence shown here is derived from an EMBL/GenBank/DDBJ whole genome shotgun (WGS) entry which is preliminary data.</text>
</comment>
<dbReference type="InterPro" id="IPR015421">
    <property type="entry name" value="PyrdxlP-dep_Trfase_major"/>
</dbReference>
<dbReference type="Proteomes" id="UP000285961">
    <property type="component" value="Unassembled WGS sequence"/>
</dbReference>
<evidence type="ECO:0000256" key="5">
    <source>
        <dbReference type="ARBA" id="ARBA00022898"/>
    </source>
</evidence>
<dbReference type="GO" id="GO:0005829">
    <property type="term" value="C:cytosol"/>
    <property type="evidence" value="ECO:0007669"/>
    <property type="project" value="TreeGrafter"/>
</dbReference>
<organism evidence="7 8">
    <name type="scientific">Candidatus Abyssobacteria bacterium SURF_17</name>
    <dbReference type="NCBI Taxonomy" id="2093361"/>
    <lineage>
        <taxon>Bacteria</taxon>
        <taxon>Pseudomonadati</taxon>
        <taxon>Candidatus Hydrogenedentota</taxon>
        <taxon>Candidatus Abyssobacteria</taxon>
    </lineage>
</organism>
<dbReference type="FunFam" id="3.40.640.10:FF:000014">
    <property type="entry name" value="Adenosylmethionine-8-amino-7-oxononanoate aminotransferase, probable"/>
    <property type="match status" value="1"/>
</dbReference>
<evidence type="ECO:0000256" key="2">
    <source>
        <dbReference type="ARBA" id="ARBA00008954"/>
    </source>
</evidence>
<dbReference type="PANTHER" id="PTHR43094">
    <property type="entry name" value="AMINOTRANSFERASE"/>
    <property type="match status" value="1"/>
</dbReference>
<dbReference type="GO" id="GO:0030170">
    <property type="term" value="F:pyridoxal phosphate binding"/>
    <property type="evidence" value="ECO:0007669"/>
    <property type="project" value="InterPro"/>
</dbReference>
<proteinExistence type="inferred from homology"/>